<gene>
    <name evidence="4" type="ORF">PBRASI_LOCUS11620</name>
</gene>
<dbReference type="Pfam" id="PF00098">
    <property type="entry name" value="zf-CCHC"/>
    <property type="match status" value="1"/>
</dbReference>
<comment type="caution">
    <text evidence="4">The sequence shown here is derived from an EMBL/GenBank/DDBJ whole genome shotgun (WGS) entry which is preliminary data.</text>
</comment>
<name>A0A9N9EHI0_9GLOM</name>
<feature type="domain" description="CCHC-type" evidence="3">
    <location>
        <begin position="84"/>
        <end position="97"/>
    </location>
</feature>
<keyword evidence="1" id="KW-0862">Zinc</keyword>
<evidence type="ECO:0000313" key="5">
    <source>
        <dbReference type="Proteomes" id="UP000789739"/>
    </source>
</evidence>
<dbReference type="AlphaFoldDB" id="A0A9N9EHI0"/>
<accession>A0A9N9EHI0</accession>
<dbReference type="GO" id="GO:0008270">
    <property type="term" value="F:zinc ion binding"/>
    <property type="evidence" value="ECO:0007669"/>
    <property type="project" value="UniProtKB-KW"/>
</dbReference>
<feature type="non-terminal residue" evidence="4">
    <location>
        <position position="1"/>
    </location>
</feature>
<dbReference type="Proteomes" id="UP000789739">
    <property type="component" value="Unassembled WGS sequence"/>
</dbReference>
<evidence type="ECO:0000256" key="2">
    <source>
        <dbReference type="SAM" id="MobiDB-lite"/>
    </source>
</evidence>
<feature type="region of interest" description="Disordered" evidence="2">
    <location>
        <begin position="136"/>
        <end position="167"/>
    </location>
</feature>
<dbReference type="OrthoDB" id="2448909at2759"/>
<protein>
    <submittedName>
        <fullName evidence="4">4790_t:CDS:1</fullName>
    </submittedName>
</protein>
<dbReference type="SMART" id="SM00343">
    <property type="entry name" value="ZnF_C2HC"/>
    <property type="match status" value="1"/>
</dbReference>
<dbReference type="GO" id="GO:0003676">
    <property type="term" value="F:nucleic acid binding"/>
    <property type="evidence" value="ECO:0007669"/>
    <property type="project" value="InterPro"/>
</dbReference>
<dbReference type="InterPro" id="IPR001878">
    <property type="entry name" value="Znf_CCHC"/>
</dbReference>
<keyword evidence="5" id="KW-1185">Reference proteome</keyword>
<proteinExistence type="predicted"/>
<evidence type="ECO:0000259" key="3">
    <source>
        <dbReference type="PROSITE" id="PS50158"/>
    </source>
</evidence>
<organism evidence="4 5">
    <name type="scientific">Paraglomus brasilianum</name>
    <dbReference type="NCBI Taxonomy" id="144538"/>
    <lineage>
        <taxon>Eukaryota</taxon>
        <taxon>Fungi</taxon>
        <taxon>Fungi incertae sedis</taxon>
        <taxon>Mucoromycota</taxon>
        <taxon>Glomeromycotina</taxon>
        <taxon>Glomeromycetes</taxon>
        <taxon>Paraglomerales</taxon>
        <taxon>Paraglomeraceae</taxon>
        <taxon>Paraglomus</taxon>
    </lineage>
</organism>
<dbReference type="InterPro" id="IPR036875">
    <property type="entry name" value="Znf_CCHC_sf"/>
</dbReference>
<sequence>VSDDHPEEGQSVGVHVTRKISPTSCLTLATIKPLMIEGTPYLIDQWVVIFETTDDPDLEKHLPRFNHIWENKVSTEWKSAPKVCYLCDQEGHIKKDCIQFREFIESRQNAHMNKDLGNVNNSPVKEMDTELLITPSQNKNTTSLTPSQNKNTTSLTPSLENEITMEE</sequence>
<evidence type="ECO:0000313" key="4">
    <source>
        <dbReference type="EMBL" id="CAG8677331.1"/>
    </source>
</evidence>
<keyword evidence="1" id="KW-0863">Zinc-finger</keyword>
<keyword evidence="1" id="KW-0479">Metal-binding</keyword>
<dbReference type="PROSITE" id="PS50158">
    <property type="entry name" value="ZF_CCHC"/>
    <property type="match status" value="1"/>
</dbReference>
<feature type="compositionally biased region" description="Polar residues" evidence="2">
    <location>
        <begin position="136"/>
        <end position="161"/>
    </location>
</feature>
<reference evidence="4" key="1">
    <citation type="submission" date="2021-06" db="EMBL/GenBank/DDBJ databases">
        <authorList>
            <person name="Kallberg Y."/>
            <person name="Tangrot J."/>
            <person name="Rosling A."/>
        </authorList>
    </citation>
    <scope>NUCLEOTIDE SEQUENCE</scope>
    <source>
        <strain evidence="4">BR232B</strain>
    </source>
</reference>
<dbReference type="EMBL" id="CAJVPI010006137">
    <property type="protein sequence ID" value="CAG8677331.1"/>
    <property type="molecule type" value="Genomic_DNA"/>
</dbReference>
<evidence type="ECO:0000256" key="1">
    <source>
        <dbReference type="PROSITE-ProRule" id="PRU00047"/>
    </source>
</evidence>
<dbReference type="Gene3D" id="4.10.60.10">
    <property type="entry name" value="Zinc finger, CCHC-type"/>
    <property type="match status" value="1"/>
</dbReference>
<dbReference type="SUPFAM" id="SSF57756">
    <property type="entry name" value="Retrovirus zinc finger-like domains"/>
    <property type="match status" value="1"/>
</dbReference>
<feature type="non-terminal residue" evidence="4">
    <location>
        <position position="167"/>
    </location>
</feature>